<dbReference type="GO" id="GO:0005975">
    <property type="term" value="P:carbohydrate metabolic process"/>
    <property type="evidence" value="ECO:0007669"/>
    <property type="project" value="InterPro"/>
</dbReference>
<dbReference type="InterPro" id="IPR026891">
    <property type="entry name" value="Fn3-like"/>
</dbReference>
<feature type="domain" description="Fibronectin type III-like" evidence="4">
    <location>
        <begin position="436"/>
        <end position="510"/>
    </location>
</feature>
<dbReference type="Proteomes" id="UP000003639">
    <property type="component" value="Unassembled WGS sequence"/>
</dbReference>
<dbReference type="AlphaFoldDB" id="A6NQW9"/>
<keyword evidence="6" id="KW-1185">Reference proteome</keyword>
<keyword evidence="3" id="KW-0812">Transmembrane</keyword>
<evidence type="ECO:0000313" key="6">
    <source>
        <dbReference type="Proteomes" id="UP000003639"/>
    </source>
</evidence>
<dbReference type="InterPro" id="IPR002772">
    <property type="entry name" value="Glyco_hydro_3_C"/>
</dbReference>
<dbReference type="EMBL" id="AAXG02000005">
    <property type="protein sequence ID" value="EDN01465.1"/>
    <property type="molecule type" value="Genomic_DNA"/>
</dbReference>
<dbReference type="RefSeq" id="WP_006571146.1">
    <property type="nucleotide sequence ID" value="NZ_AAXG02000005.1"/>
</dbReference>
<comment type="similarity">
    <text evidence="1">Belongs to the glycosyl hydrolase 3 family.</text>
</comment>
<dbReference type="Pfam" id="PF14310">
    <property type="entry name" value="Fn3-like"/>
    <property type="match status" value="1"/>
</dbReference>
<name>A6NQW9_9FIRM</name>
<dbReference type="InterPro" id="IPR013783">
    <property type="entry name" value="Ig-like_fold"/>
</dbReference>
<organism evidence="5 6">
    <name type="scientific">Pseudoflavonifractor capillosus ATCC 29799</name>
    <dbReference type="NCBI Taxonomy" id="411467"/>
    <lineage>
        <taxon>Bacteria</taxon>
        <taxon>Bacillati</taxon>
        <taxon>Bacillota</taxon>
        <taxon>Clostridia</taxon>
        <taxon>Eubacteriales</taxon>
        <taxon>Oscillospiraceae</taxon>
        <taxon>Pseudoflavonifractor</taxon>
    </lineage>
</organism>
<dbReference type="SUPFAM" id="SSF51445">
    <property type="entry name" value="(Trans)glycosidases"/>
    <property type="match status" value="1"/>
</dbReference>
<dbReference type="InterPro" id="IPR001764">
    <property type="entry name" value="Glyco_hydro_3_N"/>
</dbReference>
<sequence>MKRKGATLQRTAIAVLSILLAVSIGVTAGATSYRTLICNAIGGEMYRLEGGDDSDTIQLYETNGMTLEEWKTAADQLVEEIEAEGMVLLKNEGQVLPLDSGMKLSLFSRSSVDLVLGGTGAGGIDESKAVDLRTALEGAGFTVNPTLWEFYKGYDGKDGYTRSNGGYTGANPEDIFVAEVPINEYTDAVRDSYKDYNDAAVVVISRVGGEGSDMPTGDFGDGTKYLALQEQEKDLLMEIQESGQFDKVIVLINSSNAMELGWLDQEEYGIDACLWVGGVGQSGARAIAGALAGTVNPSGRLVDTYAADSLSAPAMQNFGDYTYTNAADVEAAGVAVGTKYVVYAEGIYVGYRYYETRYADSVLDPVGTNAASSAGAFVGDTWNYTDEVCYPFGYGLSYGAEDGKPFVQELVSAEMGEDGLTVTVRVTNTGTAAGKDVVQLYAQQPYTAGGIEKSAIQLIGFEKTDVLEPGASETVTITADKYDFASYDYKNDKTFVLDSGSYYFAVGDSAHDALNNVLAAQGKTVDDGMDYNGNAALAYTWNNPAKELLNQSYSGNEITNRFDSADLEYYGQDVEYLTRSDWNTFPESYDSLTATDEMIYDMNGVNNYKSSGGDLSQFQFGVDSQMTIAKMVGVPLDDDEQWDKILNQLTMEEMADIVTRAARSPIPSIGYPAMAMNDGPQGVNRKYTEDGTSATGYCGAVVRASTFNRELIRRMGEAMGEDWLRTDTEGAYTPAVNTHRTPYAGRNFEYYSEDGFLAGELAYEEVMGMQSKGAICYIKHFALNDQETNRTGICTFSNEQAIREIYLKAFEKSFTEGASKGTMGAFNRIGCVWAGAYAGLMTDIVRTEWGSTAIIITDIAINTAYQHIETALAAGGNLWATSGSSFYNWLVTAAPNDAAAVEKMRESCKIILYNVASSSGMNGLSPTGHVVRVTPYWETAAYAVIAVLAVLDLAAIGFMVYGNVKARKTEVEK</sequence>
<keyword evidence="3" id="KW-1133">Transmembrane helix</keyword>
<dbReference type="OrthoDB" id="98455at2"/>
<gene>
    <name evidence="5" type="ORF">BACCAP_00593</name>
</gene>
<dbReference type="PANTHER" id="PTHR42715">
    <property type="entry name" value="BETA-GLUCOSIDASE"/>
    <property type="match status" value="1"/>
</dbReference>
<dbReference type="InterPro" id="IPR036881">
    <property type="entry name" value="Glyco_hydro_3_C_sf"/>
</dbReference>
<dbReference type="Pfam" id="PF01915">
    <property type="entry name" value="Glyco_hydro_3_C"/>
    <property type="match status" value="1"/>
</dbReference>
<dbReference type="GO" id="GO:0004553">
    <property type="term" value="F:hydrolase activity, hydrolyzing O-glycosyl compounds"/>
    <property type="evidence" value="ECO:0007669"/>
    <property type="project" value="InterPro"/>
</dbReference>
<keyword evidence="3" id="KW-0472">Membrane</keyword>
<dbReference type="Gene3D" id="3.20.20.300">
    <property type="entry name" value="Glycoside hydrolase, family 3, N-terminal domain"/>
    <property type="match status" value="1"/>
</dbReference>
<reference evidence="5 6" key="2">
    <citation type="submission" date="2007-06" db="EMBL/GenBank/DDBJ databases">
        <title>Draft genome sequence of Pseudoflavonifractor capillosus ATCC 29799.</title>
        <authorList>
            <person name="Sudarsanam P."/>
            <person name="Ley R."/>
            <person name="Guruge J."/>
            <person name="Turnbaugh P.J."/>
            <person name="Mahowald M."/>
            <person name="Liep D."/>
            <person name="Gordon J."/>
        </authorList>
    </citation>
    <scope>NUCLEOTIDE SEQUENCE [LARGE SCALE GENOMIC DNA]</scope>
    <source>
        <strain evidence="5 6">ATCC 29799</strain>
    </source>
</reference>
<dbReference type="PANTHER" id="PTHR42715:SF10">
    <property type="entry name" value="BETA-GLUCOSIDASE"/>
    <property type="match status" value="1"/>
</dbReference>
<dbReference type="InterPro" id="IPR017853">
    <property type="entry name" value="GH"/>
</dbReference>
<dbReference type="InterPro" id="IPR036962">
    <property type="entry name" value="Glyco_hydro_3_N_sf"/>
</dbReference>
<dbReference type="Gene3D" id="3.40.50.1700">
    <property type="entry name" value="Glycoside hydrolase family 3 C-terminal domain"/>
    <property type="match status" value="1"/>
</dbReference>
<comment type="caution">
    <text evidence="5">The sequence shown here is derived from an EMBL/GenBank/DDBJ whole genome shotgun (WGS) entry which is preliminary data.</text>
</comment>
<dbReference type="SUPFAM" id="SSF52279">
    <property type="entry name" value="Beta-D-glucan exohydrolase, C-terminal domain"/>
    <property type="match status" value="1"/>
</dbReference>
<dbReference type="STRING" id="411467.BACCAP_00593"/>
<dbReference type="PRINTS" id="PR00133">
    <property type="entry name" value="GLHYDRLASE3"/>
</dbReference>
<feature type="transmembrane region" description="Helical" evidence="3">
    <location>
        <begin position="940"/>
        <end position="964"/>
    </location>
</feature>
<proteinExistence type="inferred from homology"/>
<evidence type="ECO:0000256" key="3">
    <source>
        <dbReference type="SAM" id="Phobius"/>
    </source>
</evidence>
<dbReference type="InterPro" id="IPR050288">
    <property type="entry name" value="Cellulose_deg_GH3"/>
</dbReference>
<keyword evidence="2 5" id="KW-0378">Hydrolase</keyword>
<dbReference type="eggNOG" id="COG1472">
    <property type="taxonomic scope" value="Bacteria"/>
</dbReference>
<reference evidence="5 6" key="1">
    <citation type="submission" date="2007-04" db="EMBL/GenBank/DDBJ databases">
        <authorList>
            <person name="Fulton L."/>
            <person name="Clifton S."/>
            <person name="Fulton B."/>
            <person name="Xu J."/>
            <person name="Minx P."/>
            <person name="Pepin K.H."/>
            <person name="Johnson M."/>
            <person name="Thiruvilangam P."/>
            <person name="Bhonagiri V."/>
            <person name="Nash W.E."/>
            <person name="Mardis E.R."/>
            <person name="Wilson R.K."/>
        </authorList>
    </citation>
    <scope>NUCLEOTIDE SEQUENCE [LARGE SCALE GENOMIC DNA]</scope>
    <source>
        <strain evidence="5 6">ATCC 29799</strain>
    </source>
</reference>
<protein>
    <submittedName>
        <fullName evidence="5">Glycosyl hydrolase family 3 N-terminal domain protein</fullName>
    </submittedName>
</protein>
<dbReference type="Gene3D" id="2.60.40.10">
    <property type="entry name" value="Immunoglobulins"/>
    <property type="match status" value="1"/>
</dbReference>
<evidence type="ECO:0000259" key="4">
    <source>
        <dbReference type="SMART" id="SM01217"/>
    </source>
</evidence>
<dbReference type="SMART" id="SM01217">
    <property type="entry name" value="Fn3_like"/>
    <property type="match status" value="1"/>
</dbReference>
<evidence type="ECO:0000313" key="5">
    <source>
        <dbReference type="EMBL" id="EDN01465.1"/>
    </source>
</evidence>
<evidence type="ECO:0000256" key="1">
    <source>
        <dbReference type="ARBA" id="ARBA00005336"/>
    </source>
</evidence>
<accession>A6NQW9</accession>
<dbReference type="Pfam" id="PF00933">
    <property type="entry name" value="Glyco_hydro_3"/>
    <property type="match status" value="1"/>
</dbReference>
<evidence type="ECO:0000256" key="2">
    <source>
        <dbReference type="ARBA" id="ARBA00022801"/>
    </source>
</evidence>
<dbReference type="CAZy" id="GH3">
    <property type="family name" value="Glycoside Hydrolase Family 3"/>
</dbReference>